<dbReference type="eggNOG" id="ENOG5033GQY">
    <property type="taxonomic scope" value="Bacteria"/>
</dbReference>
<protein>
    <recommendedName>
        <fullName evidence="5">Lipoprotein</fullName>
    </recommendedName>
</protein>
<feature type="signal peptide" evidence="2">
    <location>
        <begin position="1"/>
        <end position="20"/>
    </location>
</feature>
<gene>
    <name evidence="3" type="ORF">HJA_11759</name>
</gene>
<keyword evidence="2" id="KW-0732">Signal</keyword>
<dbReference type="PATRIC" id="fig|1280952.3.peg.2351"/>
<evidence type="ECO:0000313" key="4">
    <source>
        <dbReference type="Proteomes" id="UP000024816"/>
    </source>
</evidence>
<dbReference type="RefSeq" id="WP_035582491.1">
    <property type="nucleotide sequence ID" value="NZ_ARYJ01000007.1"/>
</dbReference>
<evidence type="ECO:0008006" key="5">
    <source>
        <dbReference type="Google" id="ProtNLM"/>
    </source>
</evidence>
<dbReference type="OrthoDB" id="6400990at2"/>
<feature type="compositionally biased region" description="Basic and acidic residues" evidence="1">
    <location>
        <begin position="134"/>
        <end position="148"/>
    </location>
</feature>
<evidence type="ECO:0000313" key="3">
    <source>
        <dbReference type="EMBL" id="KCZ87674.1"/>
    </source>
</evidence>
<accession>A0A059FAM9</accession>
<feature type="region of interest" description="Disordered" evidence="1">
    <location>
        <begin position="134"/>
        <end position="158"/>
    </location>
</feature>
<name>A0A059FAM9_9PROT</name>
<dbReference type="Proteomes" id="UP000024816">
    <property type="component" value="Unassembled WGS sequence"/>
</dbReference>
<feature type="chain" id="PRO_5001577918" description="Lipoprotein" evidence="2">
    <location>
        <begin position="21"/>
        <end position="158"/>
    </location>
</feature>
<evidence type="ECO:0000256" key="2">
    <source>
        <dbReference type="SAM" id="SignalP"/>
    </source>
</evidence>
<comment type="caution">
    <text evidence="3">The sequence shown here is derived from an EMBL/GenBank/DDBJ whole genome shotgun (WGS) entry which is preliminary data.</text>
</comment>
<sequence length="158" mass="17237">MRLSLSLFTALIAVAGCASTADTEPKPKGVAKYADDPRLGEEVDRICFASNIDSFGDNTRDTFTVREGRDYYLIEIFGSCPPLQHAMTMRMDSTMNCLTAGDHVIVSDSLTSSSSTPFSKSRCLVKSIYKWDPKAGEAEDTSETKSDEQADEQAQGES</sequence>
<dbReference type="PROSITE" id="PS51257">
    <property type="entry name" value="PROKAR_LIPOPROTEIN"/>
    <property type="match status" value="1"/>
</dbReference>
<organism evidence="3 4">
    <name type="scientific">Hyphomonas jannaschiana VP2</name>
    <dbReference type="NCBI Taxonomy" id="1280952"/>
    <lineage>
        <taxon>Bacteria</taxon>
        <taxon>Pseudomonadati</taxon>
        <taxon>Pseudomonadota</taxon>
        <taxon>Alphaproteobacteria</taxon>
        <taxon>Hyphomonadales</taxon>
        <taxon>Hyphomonadaceae</taxon>
        <taxon>Hyphomonas</taxon>
    </lineage>
</organism>
<reference evidence="3 4" key="1">
    <citation type="journal article" date="2014" name="Antonie Van Leeuwenhoek">
        <title>Hyphomonas beringensis sp. nov. and Hyphomonas chukchiensis sp. nov., isolated from surface seawater of the Bering Sea and Chukchi Sea.</title>
        <authorList>
            <person name="Li C."/>
            <person name="Lai Q."/>
            <person name="Li G."/>
            <person name="Dong C."/>
            <person name="Wang J."/>
            <person name="Liao Y."/>
            <person name="Shao Z."/>
        </authorList>
    </citation>
    <scope>NUCLEOTIDE SEQUENCE [LARGE SCALE GENOMIC DNA]</scope>
    <source>
        <strain evidence="3 4">VP2</strain>
    </source>
</reference>
<evidence type="ECO:0000256" key="1">
    <source>
        <dbReference type="SAM" id="MobiDB-lite"/>
    </source>
</evidence>
<dbReference type="Pfam" id="PF20101">
    <property type="entry name" value="DUF6491"/>
    <property type="match status" value="1"/>
</dbReference>
<dbReference type="InterPro" id="IPR045500">
    <property type="entry name" value="DUF6491"/>
</dbReference>
<keyword evidence="4" id="KW-1185">Reference proteome</keyword>
<dbReference type="AlphaFoldDB" id="A0A059FAM9"/>
<proteinExistence type="predicted"/>
<dbReference type="EMBL" id="ARYJ01000007">
    <property type="protein sequence ID" value="KCZ87674.1"/>
    <property type="molecule type" value="Genomic_DNA"/>
</dbReference>
<dbReference type="STRING" id="1280952.HJA_11759"/>